<accession>Q8RQ57</accession>
<organism evidence="1">
    <name type="scientific">Aggregatibacter actinomycetemcomitans</name>
    <name type="common">Actinobacillus actinomycetemcomitans</name>
    <name type="synonym">Haemophilus actinomycetemcomitans</name>
    <dbReference type="NCBI Taxonomy" id="714"/>
    <lineage>
        <taxon>Bacteria</taxon>
        <taxon>Pseudomonadati</taxon>
        <taxon>Pseudomonadota</taxon>
        <taxon>Gammaproteobacteria</taxon>
        <taxon>Pasteurellales</taxon>
        <taxon>Pasteurellaceae</taxon>
        <taxon>Aggregatibacter</taxon>
    </lineage>
</organism>
<proteinExistence type="predicted"/>
<evidence type="ECO:0000313" key="1">
    <source>
        <dbReference type="EMBL" id="AAL91679.1"/>
    </source>
</evidence>
<dbReference type="AlphaFoldDB" id="Q8RQ57"/>
<sequence length="149" mass="16861">MKEKYLYHVTVTTGHANKSPRSEVSADTSALLAPWIDDMFNGVLRAVFDTDYACKCIHHNAKYAAFEIVRLDDALNHTPLIRFSVCRHSSRKEPAWAMVDGAGEPPNVPFCAVKIYQNNVTITDMLNMPLFADLERCIAWAYIDRRGVK</sequence>
<gene>
    <name evidence="1" type="primary">Aa32-334-3</name>
</gene>
<dbReference type="EMBL" id="AF316504">
    <property type="protein sequence ID" value="AAL91679.1"/>
    <property type="molecule type" value="Genomic_DNA"/>
</dbReference>
<dbReference type="RefSeq" id="WP_005567626.1">
    <property type="nucleotide sequence ID" value="NZ_VSEC01000002.1"/>
</dbReference>
<protein>
    <submittedName>
        <fullName evidence="1">Lactate dehydrogenase A2-like protein</fullName>
    </submittedName>
</protein>
<name>Q8RQ57_AGGAC</name>
<reference evidence="1" key="1">
    <citation type="submission" date="2000-10" db="EMBL/GenBank/DDBJ databases">
        <title>Cloning and characterization of three invasive genes of Actinobacillus actinomycetemcomitans.</title>
        <authorList>
            <person name="Lepine G."/>
            <person name="Li L."/>
            <person name="Ellen R.P."/>
        </authorList>
    </citation>
    <scope>NUCLEOTIDE SEQUENCE</scope>
    <source>
        <strain evidence="1">UT32</strain>
    </source>
</reference>